<dbReference type="GO" id="GO:0007099">
    <property type="term" value="P:centriole replication"/>
    <property type="evidence" value="ECO:0000318"/>
    <property type="project" value="GO_Central"/>
</dbReference>
<feature type="compositionally biased region" description="Low complexity" evidence="1">
    <location>
        <begin position="1587"/>
        <end position="1603"/>
    </location>
</feature>
<feature type="region of interest" description="Disordered" evidence="1">
    <location>
        <begin position="1566"/>
        <end position="1603"/>
    </location>
</feature>
<dbReference type="EMBL" id="AHAT01004314">
    <property type="status" value="NOT_ANNOTATED_CDS"/>
    <property type="molecule type" value="Genomic_DNA"/>
</dbReference>
<evidence type="ECO:0000259" key="2">
    <source>
        <dbReference type="Pfam" id="PF14726"/>
    </source>
</evidence>
<dbReference type="GO" id="GO:0003723">
    <property type="term" value="F:RNA binding"/>
    <property type="evidence" value="ECO:0007669"/>
    <property type="project" value="InterPro"/>
</dbReference>
<protein>
    <submittedName>
        <fullName evidence="3">Rotatin</fullName>
    </submittedName>
</protein>
<feature type="domain" description="Rotatin N-terminal" evidence="2">
    <location>
        <begin position="16"/>
        <end position="112"/>
    </location>
</feature>
<dbReference type="eggNOG" id="ENOG502QPM7">
    <property type="taxonomic scope" value="Eukaryota"/>
</dbReference>
<dbReference type="HOGENOM" id="CLU_001318_0_0_1"/>
<dbReference type="PANTHER" id="PTHR31691:SF1">
    <property type="entry name" value="ROTATIN"/>
    <property type="match status" value="1"/>
</dbReference>
<dbReference type="InParanoid" id="W5M728"/>
<dbReference type="Pfam" id="PF14726">
    <property type="entry name" value="RTTN_N"/>
    <property type="match status" value="1"/>
</dbReference>
<dbReference type="EMBL" id="AHAT01004317">
    <property type="status" value="NOT_ANNOTATED_CDS"/>
    <property type="molecule type" value="Genomic_DNA"/>
</dbReference>
<organism evidence="3 4">
    <name type="scientific">Lepisosteus oculatus</name>
    <name type="common">Spotted gar</name>
    <dbReference type="NCBI Taxonomy" id="7918"/>
    <lineage>
        <taxon>Eukaryota</taxon>
        <taxon>Metazoa</taxon>
        <taxon>Chordata</taxon>
        <taxon>Craniata</taxon>
        <taxon>Vertebrata</taxon>
        <taxon>Euteleostomi</taxon>
        <taxon>Actinopterygii</taxon>
        <taxon>Neopterygii</taxon>
        <taxon>Holostei</taxon>
        <taxon>Semionotiformes</taxon>
        <taxon>Lepisosteidae</taxon>
        <taxon>Lepisosteus</taxon>
    </lineage>
</organism>
<dbReference type="Ensembl" id="ENSLOCT00000004194.1">
    <property type="protein sequence ID" value="ENSLOCP00000004186.1"/>
    <property type="gene ID" value="ENSLOCG00000003504.1"/>
</dbReference>
<reference evidence="3" key="3">
    <citation type="submission" date="2025-09" db="UniProtKB">
        <authorList>
            <consortium name="Ensembl"/>
        </authorList>
    </citation>
    <scope>IDENTIFICATION</scope>
</reference>
<reference evidence="4" key="1">
    <citation type="submission" date="2011-12" db="EMBL/GenBank/DDBJ databases">
        <title>The Draft Genome of Lepisosteus oculatus.</title>
        <authorList>
            <consortium name="The Broad Institute Genome Assembly &amp; Analysis Group"/>
            <consortium name="Computational R&amp;D Group"/>
            <consortium name="and Sequencing Platform"/>
            <person name="Di Palma F."/>
            <person name="Alfoldi J."/>
            <person name="Johnson J."/>
            <person name="Berlin A."/>
            <person name="Gnerre S."/>
            <person name="Jaffe D."/>
            <person name="MacCallum I."/>
            <person name="Young S."/>
            <person name="Walker B.J."/>
            <person name="Lander E.S."/>
            <person name="Lindblad-Toh K."/>
        </authorList>
    </citation>
    <scope>NUCLEOTIDE SEQUENCE [LARGE SCALE GENOMIC DNA]</scope>
</reference>
<dbReference type="InterPro" id="IPR029249">
    <property type="entry name" value="Rotatin_N"/>
</dbReference>
<dbReference type="GO" id="GO:0032053">
    <property type="term" value="P:ciliary basal body organization"/>
    <property type="evidence" value="ECO:0000318"/>
    <property type="project" value="GO_Central"/>
</dbReference>
<dbReference type="Proteomes" id="UP000018468">
    <property type="component" value="Linkage group LG9"/>
</dbReference>
<sequence length="2218" mass="245927">MELSTLIKKIGHPLVEIRERALKNIVFKLEHALITVPDLAQEKMLFVSLLEWFNFPEVPTPGEVMGLLNVLAKHPTAAQLLREVGAVEFLSQLRPSVEPELQPSVDGILDRLFQLPELPPDCPQAFDQEVLLEQIEEVSPMMGYFQKSSRDTRQSAIAPHTIAVGDAVKCLKFSTFPWLALTTTDRHILSSNESSLRSNNHSLVRTTCELLQDVIMQDFPAEIFLQRPKIVQNLLSLLKLNGGRGSSVYLTLQAIACLQQLCTNLRSRLHFYRDPSFLSAKQDSVSQNSSVSYSQEMRGTQASRNPSPEDSSPRPSVIGRTVQRARGDGQDGDAASSRKICKDVMGTLFVLIHKGIKGHTEWQSDSLHSTLSMKENLIKIPQICLRTLILTIMILKSMKTFLRVLELLSEVMPLLKDCISEQIWDDNSLIGLELKEKLLASMDCLGDILSHHQEAGYADQAESVIVHHRMAYIGTAIFTIRLLQTLLPVEKYSNVLINDNEVSKVNYSLNIVLEGRFETFPRYILTYVSKLNMHILFLYECSPTLLPKLKALFMFLHGKQGEKNWLELIELADQAVEGFPCHQHLAVVKEFIGICSYIWKSAQSSPRLQTESQKVFLKLLSHPLPSVKTETYSCTLHLVKDCLGIQNVTKPVSSICEGVCFLLHPRILYEICTFGLQDQEQKVNGAAKEILLFLLKGQLMMTTLTWNKFTEALCPVVPVLQGYADTEDTLGNCVLLISEAPTETKDGMFPNSVRIRAAIRLLFSKQQKVRATAVKHLMCHLMSGEGAGTRRPLLDSALQSALASLYIVNKSVDIRLDDTEKSFFKVDAVNKLYNILTSETVDLVLRKSAAEQLALILHDTTLHAVLKSLGVTEKVISFINECVHNGVKSMDCLLESCFTILRKLVYADPGLRHCLAQKASVLMMLLRASLIVKENSGDLAEPAALMCLLLFDEVARMDIWTEDSAVSGNCTPSFSIPVSVVRRYNLPFEAVSHHLVSPYRTVLPLQSDLVALAPAWRLLQFAWNRAWFGGVDNLLAQLESHRTGFTEFLDDLNLSLAQVLMLKVTHVCSDLQDCLHCIHSALSHSAVSSALARIRFHLLTDRLALRQGSLSTKNVLKTLEWHTAIDRFLQVLPACTEDEKLLVDVVVFLNKLFKEQKSETNGDDLQWILELILKLETNTILNLLLRPESQAQGEIEEIQAIISQKLQKELMSFFNTLLNCLTCVSDRPRVCLTLAGPFKTQLALKLLHCLRLSDAPRFYGLPSLERTLRTMVHVTVLPGWSSHSPLLDPGSLCAKYLTGLLEVISSFYVQLGGNAMSFMGKGVTKNAVLCLLHLSHEMMRETKNQEWVSLWSLADDQSAEEQAGSRLGLAWLIPLWVDRDPEVRFASLGIGSALTTVDCGCFGLSASCQNISGGLWGTLLNILLDRMECSMVRREAAFIIQNLLVMPMPANSEESKDFAWQSPCVHDEDSGVSLVGLPALHALLYHCQFFEHASQMAKSCYQGRHSFDLNISRAPSDLVASITDDFEDSMKYWRGLSSMSNQSHVSSSLSTSSTLILPEGTTGVQTSVLSSSRAPDPDTPVSRLMAQGQSDTDTTDSLSSQDSRMLEQSSDHCGIVTPHLISAICGLLTNLLTVLPEFTLNAIEQNQILVSLASLTDAGIVERCFWELRSLTLLPSDVEDIKNQVLSHFQYLSSFSKLLQSALLVNPDLVSLKDFISPLLTNLFAVLTLNLKDTDDGLKSAAYHTWVDLFMLLTTLLKKNGDAALLTVTALLGKQWKSFAVTISTCVQLSSTYSSLYTSALQFLSLVLSEETKQQMQNTAPRTPLTQVLNGPSGSQLCEVLLQSFEKTAFEDVLKKVSASTLMALLASSPSAQQHALKAGFVESSVEQMKHIHAQLSLESLKPGKTSQRKKEESSMKELKMILQLLRNCLYRCDECKTAATDSRLALVVHGLWPWLFLDDAAMEAALELLCVYTANCTAACRSLCWSSAAQNTLSRGPACSSLMHSVMKLASQKAPESSSVQSLAFALLANLAMSHDCKGVLQKSNFLQNCRSLSIPKPGSKSASPVLHLWLKLLLNMSFGEDGQQIILKSNGALELLTEMSQYKPRNTKPVALLILHNLCFSSATKAKVLANDKAVRVLASCLESNRTEVKTIGASALWALLHNCQKAKVALKNPSTKCKVDEAYISAKKETAKTSDEPLISYLLKCLENLSNLLNS</sequence>
<keyword evidence="4" id="KW-1185">Reference proteome</keyword>
<dbReference type="EMBL" id="AHAT01004312">
    <property type="status" value="NOT_ANNOTATED_CDS"/>
    <property type="molecule type" value="Genomic_DNA"/>
</dbReference>
<dbReference type="InterPro" id="IPR011989">
    <property type="entry name" value="ARM-like"/>
</dbReference>
<dbReference type="Gene3D" id="1.25.10.10">
    <property type="entry name" value="Leucine-rich Repeat Variant"/>
    <property type="match status" value="1"/>
</dbReference>
<dbReference type="GeneTree" id="ENSGT00640000091535"/>
<dbReference type="GO" id="GO:0005814">
    <property type="term" value="C:centriole"/>
    <property type="evidence" value="ECO:0000318"/>
    <property type="project" value="GO_Central"/>
</dbReference>
<dbReference type="EMBL" id="AHAT01004316">
    <property type="status" value="NOT_ANNOTATED_CDS"/>
    <property type="molecule type" value="Genomic_DNA"/>
</dbReference>
<dbReference type="SUPFAM" id="SSF48371">
    <property type="entry name" value="ARM repeat"/>
    <property type="match status" value="3"/>
</dbReference>
<dbReference type="GO" id="GO:0010457">
    <property type="term" value="P:centriole-centriole cohesion"/>
    <property type="evidence" value="ECO:0000318"/>
    <property type="project" value="GO_Central"/>
</dbReference>
<dbReference type="InterPro" id="IPR030791">
    <property type="entry name" value="Rotatin"/>
</dbReference>
<dbReference type="GO" id="GO:0033897">
    <property type="term" value="F:ribonuclease T2 activity"/>
    <property type="evidence" value="ECO:0007669"/>
    <property type="project" value="InterPro"/>
</dbReference>
<name>W5M728_LEPOC</name>
<reference evidence="3" key="2">
    <citation type="submission" date="2025-08" db="UniProtKB">
        <authorList>
            <consortium name="Ensembl"/>
        </authorList>
    </citation>
    <scope>IDENTIFICATION</scope>
</reference>
<evidence type="ECO:0000313" key="4">
    <source>
        <dbReference type="Proteomes" id="UP000018468"/>
    </source>
</evidence>
<dbReference type="OMA" id="FCKCVGL"/>
<accession>W5M728</accession>
<dbReference type="InterPro" id="IPR016024">
    <property type="entry name" value="ARM-type_fold"/>
</dbReference>
<feature type="region of interest" description="Disordered" evidence="1">
    <location>
        <begin position="288"/>
        <end position="336"/>
    </location>
</feature>
<evidence type="ECO:0000256" key="1">
    <source>
        <dbReference type="SAM" id="MobiDB-lite"/>
    </source>
</evidence>
<dbReference type="EMBL" id="AHAT01004315">
    <property type="status" value="NOT_ANNOTATED_CDS"/>
    <property type="molecule type" value="Genomic_DNA"/>
</dbReference>
<dbReference type="GO" id="GO:0005813">
    <property type="term" value="C:centrosome"/>
    <property type="evidence" value="ECO:0007669"/>
    <property type="project" value="InterPro"/>
</dbReference>
<dbReference type="InterPro" id="IPR018188">
    <property type="entry name" value="RNase_T2_His_AS_1"/>
</dbReference>
<dbReference type="GO" id="GO:0036064">
    <property type="term" value="C:ciliary basal body"/>
    <property type="evidence" value="ECO:0000318"/>
    <property type="project" value="GO_Central"/>
</dbReference>
<proteinExistence type="predicted"/>
<dbReference type="Bgee" id="ENSLOCG00000003504">
    <property type="expression patterns" value="Expressed in ovary and 10 other cell types or tissues"/>
</dbReference>
<dbReference type="STRING" id="7918.ENSLOCP00000004186"/>
<dbReference type="EMBL" id="AHAT01004313">
    <property type="status" value="NOT_ANNOTATED_CDS"/>
    <property type="molecule type" value="Genomic_DNA"/>
</dbReference>
<dbReference type="PROSITE" id="PS00530">
    <property type="entry name" value="RNASE_T2_1"/>
    <property type="match status" value="1"/>
</dbReference>
<dbReference type="PANTHER" id="PTHR31691">
    <property type="entry name" value="ROTATIN"/>
    <property type="match status" value="1"/>
</dbReference>
<dbReference type="EMBL" id="AHAT01004318">
    <property type="status" value="NOT_ANNOTATED_CDS"/>
    <property type="molecule type" value="Genomic_DNA"/>
</dbReference>
<evidence type="ECO:0000313" key="3">
    <source>
        <dbReference type="Ensembl" id="ENSLOCP00000004186.1"/>
    </source>
</evidence>
<feature type="compositionally biased region" description="Polar residues" evidence="1">
    <location>
        <begin position="297"/>
        <end position="314"/>
    </location>
</feature>